<reference evidence="7" key="1">
    <citation type="submission" date="2017-05" db="EMBL/GenBank/DDBJ databases">
        <authorList>
            <person name="Song R."/>
            <person name="Chenine A.L."/>
            <person name="Ruprecht R.M."/>
        </authorList>
    </citation>
    <scope>NUCLEOTIDE SEQUENCE [LARGE SCALE GENOMIC DNA]</scope>
</reference>
<dbReference type="GO" id="GO:0035999">
    <property type="term" value="P:tetrahydrofolate interconversion"/>
    <property type="evidence" value="ECO:0007669"/>
    <property type="project" value="TreeGrafter"/>
</dbReference>
<dbReference type="GO" id="GO:0005524">
    <property type="term" value="F:ATP binding"/>
    <property type="evidence" value="ECO:0007669"/>
    <property type="project" value="UniProtKB-KW"/>
</dbReference>
<comment type="similarity">
    <text evidence="1">Belongs to the 5-formyltetrahydrofolate cyclo-ligase family.</text>
</comment>
<evidence type="ECO:0000256" key="3">
    <source>
        <dbReference type="ARBA" id="ARBA00022840"/>
    </source>
</evidence>
<name>A0A2H1GGV0_ZYMTR</name>
<dbReference type="EC" id="6.3.3.2" evidence="5"/>
<evidence type="ECO:0000256" key="1">
    <source>
        <dbReference type="ARBA" id="ARBA00010638"/>
    </source>
</evidence>
<dbReference type="PANTHER" id="PTHR23407:SF1">
    <property type="entry name" value="5-FORMYLTETRAHYDROFOLATE CYCLO-LIGASE"/>
    <property type="match status" value="1"/>
</dbReference>
<dbReference type="GO" id="GO:0030272">
    <property type="term" value="F:5-formyltetrahydrofolate cyclo-ligase activity"/>
    <property type="evidence" value="ECO:0007669"/>
    <property type="project" value="UniProtKB-EC"/>
</dbReference>
<dbReference type="AlphaFoldDB" id="A0A2H1GGV0"/>
<dbReference type="InterPro" id="IPR024185">
    <property type="entry name" value="FTHF_cligase-like_sf"/>
</dbReference>
<evidence type="ECO:0000256" key="4">
    <source>
        <dbReference type="ARBA" id="ARBA00036539"/>
    </source>
</evidence>
<dbReference type="Gene3D" id="3.40.50.10420">
    <property type="entry name" value="NagB/RpiA/CoA transferase-like"/>
    <property type="match status" value="1"/>
</dbReference>
<sequence length="267" mass="29288">MPGCNIAPRLSRPPTLVKFGGIGQPTRSMATAAKKELRSRMRETLSRLSDEDIASQSAEAQRTIITLPQFQQADRIGIYLSMPNSEAQTDTLVKASLLSGKSVFVPYIYSVGVEKPKRKVMDMLRLESLDEYYVLDRDAWGIPKLPKEGRESRENAMGGAGLSIAADGSEREFGDEKRGLDMIVVPAVAFDRSMNRTGHGAGFYDRFLTRFCKSKARNKPFLVGLCLAEQALCAGEELPMEQWDWKVDAVAVGNGTGGALLTCDSSQ</sequence>
<dbReference type="EMBL" id="LT854257">
    <property type="protein sequence ID" value="SMR52777.1"/>
    <property type="molecule type" value="Genomic_DNA"/>
</dbReference>
<evidence type="ECO:0000256" key="2">
    <source>
        <dbReference type="ARBA" id="ARBA00022741"/>
    </source>
</evidence>
<dbReference type="GO" id="GO:0009396">
    <property type="term" value="P:folic acid-containing compound biosynthetic process"/>
    <property type="evidence" value="ECO:0007669"/>
    <property type="project" value="TreeGrafter"/>
</dbReference>
<evidence type="ECO:0000313" key="7">
    <source>
        <dbReference type="Proteomes" id="UP000245764"/>
    </source>
</evidence>
<dbReference type="Proteomes" id="UP000245764">
    <property type="component" value="Chromosome 5"/>
</dbReference>
<dbReference type="InterPro" id="IPR002698">
    <property type="entry name" value="FTHF_cligase"/>
</dbReference>
<keyword evidence="2" id="KW-0547">Nucleotide-binding</keyword>
<organism evidence="6 7">
    <name type="scientific">Zymoseptoria tritici ST99CH_1E4</name>
    <dbReference type="NCBI Taxonomy" id="1276532"/>
    <lineage>
        <taxon>Eukaryota</taxon>
        <taxon>Fungi</taxon>
        <taxon>Dikarya</taxon>
        <taxon>Ascomycota</taxon>
        <taxon>Pezizomycotina</taxon>
        <taxon>Dothideomycetes</taxon>
        <taxon>Dothideomycetidae</taxon>
        <taxon>Mycosphaerellales</taxon>
        <taxon>Mycosphaerellaceae</taxon>
        <taxon>Zymoseptoria</taxon>
    </lineage>
</organism>
<dbReference type="PANTHER" id="PTHR23407">
    <property type="entry name" value="ATPASE INHIBITOR/5-FORMYLTETRAHYDROFOLATE CYCLO-LIGASE"/>
    <property type="match status" value="1"/>
</dbReference>
<evidence type="ECO:0000313" key="6">
    <source>
        <dbReference type="EMBL" id="SMR52777.1"/>
    </source>
</evidence>
<gene>
    <name evidence="6" type="ORF">ZT1E4_G6052</name>
</gene>
<dbReference type="GO" id="GO:0005739">
    <property type="term" value="C:mitochondrion"/>
    <property type="evidence" value="ECO:0007669"/>
    <property type="project" value="TreeGrafter"/>
</dbReference>
<comment type="catalytic activity">
    <reaction evidence="4">
        <text>(6S)-5-formyl-5,6,7,8-tetrahydrofolate + ATP = (6R)-5,10-methenyltetrahydrofolate + ADP + phosphate</text>
        <dbReference type="Rhea" id="RHEA:10488"/>
        <dbReference type="ChEBI" id="CHEBI:30616"/>
        <dbReference type="ChEBI" id="CHEBI:43474"/>
        <dbReference type="ChEBI" id="CHEBI:57455"/>
        <dbReference type="ChEBI" id="CHEBI:57457"/>
        <dbReference type="ChEBI" id="CHEBI:456216"/>
        <dbReference type="EC" id="6.3.3.2"/>
    </reaction>
</comment>
<protein>
    <recommendedName>
        <fullName evidence="5">5-formyltetrahydrofolate cyclo-ligase</fullName>
        <ecNumber evidence="5">6.3.3.2</ecNumber>
    </recommendedName>
</protein>
<proteinExistence type="inferred from homology"/>
<dbReference type="InterPro" id="IPR037171">
    <property type="entry name" value="NagB/RpiA_transferase-like"/>
</dbReference>
<dbReference type="Pfam" id="PF01812">
    <property type="entry name" value="5-FTHF_cyc-lig"/>
    <property type="match status" value="1"/>
</dbReference>
<evidence type="ECO:0000256" key="5">
    <source>
        <dbReference type="ARBA" id="ARBA00038966"/>
    </source>
</evidence>
<accession>A0A2H1GGV0</accession>
<keyword evidence="3" id="KW-0067">ATP-binding</keyword>
<dbReference type="SUPFAM" id="SSF100950">
    <property type="entry name" value="NagB/RpiA/CoA transferase-like"/>
    <property type="match status" value="1"/>
</dbReference>